<dbReference type="OrthoDB" id="5347061at2759"/>
<dbReference type="AlphaFoldDB" id="A0A9W8PRH9"/>
<dbReference type="PANTHER" id="PTHR33112">
    <property type="entry name" value="DOMAIN PROTEIN, PUTATIVE-RELATED"/>
    <property type="match status" value="1"/>
</dbReference>
<comment type="caution">
    <text evidence="2">The sequence shown here is derived from an EMBL/GenBank/DDBJ whole genome shotgun (WGS) entry which is preliminary data.</text>
</comment>
<keyword evidence="3" id="KW-1185">Reference proteome</keyword>
<dbReference type="EMBL" id="JAPDHF010000006">
    <property type="protein sequence ID" value="KAJ4016156.1"/>
    <property type="molecule type" value="Genomic_DNA"/>
</dbReference>
<accession>A0A9W8PRH9</accession>
<reference evidence="2" key="1">
    <citation type="submission" date="2022-10" db="EMBL/GenBank/DDBJ databases">
        <title>Fusarium specimens isolated from Avocado Roots.</title>
        <authorList>
            <person name="Stajich J."/>
            <person name="Roper C."/>
            <person name="Heimlech-Rivalta G."/>
        </authorList>
    </citation>
    <scope>NUCLEOTIDE SEQUENCE</scope>
    <source>
        <strain evidence="2">CF00143</strain>
    </source>
</reference>
<feature type="domain" description="Heterokaryon incompatibility" evidence="1">
    <location>
        <begin position="78"/>
        <end position="232"/>
    </location>
</feature>
<evidence type="ECO:0000313" key="3">
    <source>
        <dbReference type="Proteomes" id="UP001152130"/>
    </source>
</evidence>
<dbReference type="PANTHER" id="PTHR33112:SF16">
    <property type="entry name" value="HETEROKARYON INCOMPATIBILITY DOMAIN-CONTAINING PROTEIN"/>
    <property type="match status" value="1"/>
</dbReference>
<proteinExistence type="predicted"/>
<dbReference type="Proteomes" id="UP001152130">
    <property type="component" value="Unassembled WGS sequence"/>
</dbReference>
<organism evidence="2 3">
    <name type="scientific">Fusarium irregulare</name>
    <dbReference type="NCBI Taxonomy" id="2494466"/>
    <lineage>
        <taxon>Eukaryota</taxon>
        <taxon>Fungi</taxon>
        <taxon>Dikarya</taxon>
        <taxon>Ascomycota</taxon>
        <taxon>Pezizomycotina</taxon>
        <taxon>Sordariomycetes</taxon>
        <taxon>Hypocreomycetidae</taxon>
        <taxon>Hypocreales</taxon>
        <taxon>Nectriaceae</taxon>
        <taxon>Fusarium</taxon>
        <taxon>Fusarium incarnatum-equiseti species complex</taxon>
    </lineage>
</organism>
<evidence type="ECO:0000313" key="2">
    <source>
        <dbReference type="EMBL" id="KAJ4016156.1"/>
    </source>
</evidence>
<protein>
    <recommendedName>
        <fullName evidence="1">Heterokaryon incompatibility domain-containing protein</fullName>
    </recommendedName>
</protein>
<name>A0A9W8PRH9_9HYPO</name>
<sequence>MLDPKGDNNMNFGFGPSNHDSKAWAIMQTWMKTCSESHAQCKLPRTSPSYRPTRLLRLDSSKTFHRVTGDECPPNVQYVALSYCWGTKPVERLLRLLESTVESLSLEQPIENLPKTFREAMSVAQRFGVDYLWIDRLCIFQDSPDDWKREASSMQDVYRNAVFSISALGAMDADAGLFFERDPDVAAPTIIHFKLAEDGQEKAFRFGLEKGWSWRLSFENEPLVQRSWVVQERLLAPRTLHFGSKQLFWECREASCCEMHPHNVYCYDGFDDIEEVERPPGSPYLWKQLLDAPDRRQVSDPYEQLFFDWASYTHYYVSRQLTVASDKLIALSGLANEMRATLCQLKPGTHRYLAGHWEEKLMETLVWNVNGPATRALQYRAPSWSWACLDGHLNLIGSCRRSTETISLTSMVSVAMTHPGERDTGAVSGGILTLSGPCAMVKIDLNRNADISRRYENEKYVRILEDDKGNDLNMKEKQDLQVIFDTMDDITEQAIVLWVCSHSFDGETWSGHGLVLACVGEDKYRRFGMASCYFDNKEAASAFTTGFTLKQIKIV</sequence>
<evidence type="ECO:0000259" key="1">
    <source>
        <dbReference type="Pfam" id="PF06985"/>
    </source>
</evidence>
<dbReference type="InterPro" id="IPR010730">
    <property type="entry name" value="HET"/>
</dbReference>
<gene>
    <name evidence="2" type="ORF">NW766_004346</name>
</gene>
<dbReference type="Pfam" id="PF06985">
    <property type="entry name" value="HET"/>
    <property type="match status" value="1"/>
</dbReference>